<dbReference type="Pfam" id="PF01412">
    <property type="entry name" value="ArfGap"/>
    <property type="match status" value="1"/>
</dbReference>
<dbReference type="AlphaFoldDB" id="M2S5S9"/>
<feature type="compositionally biased region" description="Low complexity" evidence="2">
    <location>
        <begin position="376"/>
        <end position="388"/>
    </location>
</feature>
<evidence type="ECO:0000313" key="5">
    <source>
        <dbReference type="Proteomes" id="UP000011755"/>
    </source>
</evidence>
<feature type="compositionally biased region" description="Low complexity" evidence="2">
    <location>
        <begin position="345"/>
        <end position="354"/>
    </location>
</feature>
<organism evidence="4 5">
    <name type="scientific">Entamoeba histolytica KU27</name>
    <dbReference type="NCBI Taxonomy" id="885311"/>
    <lineage>
        <taxon>Eukaryota</taxon>
        <taxon>Amoebozoa</taxon>
        <taxon>Evosea</taxon>
        <taxon>Archamoebae</taxon>
        <taxon>Mastigamoebida</taxon>
        <taxon>Entamoebidae</taxon>
        <taxon>Entamoeba</taxon>
    </lineage>
</organism>
<dbReference type="GO" id="GO:0008270">
    <property type="term" value="F:zinc ion binding"/>
    <property type="evidence" value="ECO:0007669"/>
    <property type="project" value="UniProtKB-KW"/>
</dbReference>
<evidence type="ECO:0000256" key="2">
    <source>
        <dbReference type="SAM" id="MobiDB-lite"/>
    </source>
</evidence>
<dbReference type="GO" id="GO:0005096">
    <property type="term" value="F:GTPase activator activity"/>
    <property type="evidence" value="ECO:0007669"/>
    <property type="project" value="InterPro"/>
</dbReference>
<name>M2S5S9_ENTHI</name>
<dbReference type="PRINTS" id="PR00405">
    <property type="entry name" value="REVINTRACTNG"/>
</dbReference>
<feature type="region of interest" description="Disordered" evidence="2">
    <location>
        <begin position="319"/>
        <end position="397"/>
    </location>
</feature>
<feature type="compositionally biased region" description="Polar residues" evidence="2">
    <location>
        <begin position="319"/>
        <end position="344"/>
    </location>
</feature>
<dbReference type="SMART" id="SM00105">
    <property type="entry name" value="ArfGap"/>
    <property type="match status" value="1"/>
</dbReference>
<dbReference type="Proteomes" id="UP000011755">
    <property type="component" value="Unassembled WGS sequence"/>
</dbReference>
<dbReference type="PROSITE" id="PS50115">
    <property type="entry name" value="ARFGAP"/>
    <property type="match status" value="1"/>
</dbReference>
<sequence>MPRSQDEKNTEMLRKMSQLPGNKRCMDCQAIGPVYVVIDFGTFVCQTCSGIHREFGHRVKSISMATFKPEEIAKVKTIGNENARRIWLGRWTTADYPLPESGNERRIREFMKLKYQDKKWFDQAAYNQIMNGQTPPPVTHHPVVQENIPNNTQPIQQQPQQIHNTQNAGFWKDDDNVGPIKPAQQQHNQSILNIQNEQPKKKVDFMALFDQAMQQPAPSQQPQIQQQAPMDLFAQQPNPSQQYPAFNMQQQYPMFTQQPAASTLMQQPTQPMFTQQPIQPMGYQQPTQPIQPMGYQQPTQPMNYQQPMMQQQYSMFTQQPTQPMGYQQPAASTLMQQPAASTLMQQPATTTPVQQPKPQPKPDVFASLGSYHPKAKTTQPEPQAAPAPSGSDVFDFI</sequence>
<dbReference type="PANTHER" id="PTHR46085">
    <property type="entry name" value="ARFGAP/RECO-RELATED"/>
    <property type="match status" value="1"/>
</dbReference>
<protein>
    <submittedName>
        <fullName evidence="4">Stromal membrane-associated protein, putative</fullName>
    </submittedName>
</protein>
<dbReference type="CDD" id="cd08838">
    <property type="entry name" value="ArfGap_AGFG"/>
    <property type="match status" value="1"/>
</dbReference>
<evidence type="ECO:0000256" key="1">
    <source>
        <dbReference type="PROSITE-ProRule" id="PRU00288"/>
    </source>
</evidence>
<dbReference type="InterPro" id="IPR038508">
    <property type="entry name" value="ArfGAP_dom_sf"/>
</dbReference>
<proteinExistence type="predicted"/>
<dbReference type="Gene3D" id="1.10.220.150">
    <property type="entry name" value="Arf GTPase activating protein"/>
    <property type="match status" value="1"/>
</dbReference>
<dbReference type="PANTHER" id="PTHR46085:SF3">
    <property type="entry name" value="ARF GTPASE ACTIVATING PROTEIN"/>
    <property type="match status" value="1"/>
</dbReference>
<accession>M2S5S9</accession>
<keyword evidence="1" id="KW-0863">Zinc-finger</keyword>
<dbReference type="InterPro" id="IPR044820">
    <property type="entry name" value="AGD14-like"/>
</dbReference>
<keyword evidence="1" id="KW-0479">Metal-binding</keyword>
<dbReference type="InterPro" id="IPR001164">
    <property type="entry name" value="ArfGAP_dom"/>
</dbReference>
<dbReference type="EMBL" id="KB444485">
    <property type="protein sequence ID" value="EMD46676.1"/>
    <property type="molecule type" value="Genomic_DNA"/>
</dbReference>
<dbReference type="VEuPathDB" id="AmoebaDB:EHI5A_142530"/>
<dbReference type="OrthoDB" id="6036at2759"/>
<dbReference type="InterPro" id="IPR037278">
    <property type="entry name" value="ARFGAP/RecO"/>
</dbReference>
<reference evidence="4 5" key="1">
    <citation type="submission" date="2013-02" db="EMBL/GenBank/DDBJ databases">
        <authorList>
            <person name="Hannick L."/>
            <person name="Zafar N."/>
            <person name="Lorenzi H."/>
            <person name="Ali I.A."/>
            <person name="Petri W.P."/>
            <person name="Caler E."/>
        </authorList>
    </citation>
    <scope>NUCLEOTIDE SEQUENCE [LARGE SCALE GENOMIC DNA]</scope>
    <source>
        <strain evidence="4 5">KU27</strain>
    </source>
</reference>
<evidence type="ECO:0000313" key="4">
    <source>
        <dbReference type="EMBL" id="EMD46676.1"/>
    </source>
</evidence>
<feature type="domain" description="Arf-GAP" evidence="3">
    <location>
        <begin position="7"/>
        <end position="128"/>
    </location>
</feature>
<dbReference type="SUPFAM" id="SSF57863">
    <property type="entry name" value="ArfGap/RecO-like zinc finger"/>
    <property type="match status" value="1"/>
</dbReference>
<keyword evidence="1" id="KW-0862">Zinc</keyword>
<evidence type="ECO:0000259" key="3">
    <source>
        <dbReference type="PROSITE" id="PS50115"/>
    </source>
</evidence>
<gene>
    <name evidence="4" type="ORF">EHI5A_142530</name>
</gene>